<gene>
    <name evidence="2" type="ORF">EXY23_24135</name>
</gene>
<sequence length="465" mass="48985">MRAHRLRLDPTEAAPDMAAGGPLVLDGSDRLSLVEAGALELRLGLPGQAGTAVPLLVVPAGGLVLALGTAEHLVRAWPEPGTRLRPIDPRDGAGAALLPSLLPALETWITALARLDVSAAPPGQRLPEGEMTLPEAVLLRPREGVAWLEVLAGQLEDPDDAAPPVAPSEGGPGLAVLPAAGPGLRAIAGTRLRRLDPAALLADGRIWPALDRFHAACLARATVARRQEAALLATRLPQRERLEERGVVAALAALTGERPDAAADMAGVDPLQAAIACIARAQGLAPPGWSAAPPPAVPDRHRAVLATAEAARLRARRVRLEPGWWRRAEEPMLGFRAGDGTPLALLPGAAAQGRRRRGAMAAVAAEGGRRRSTTPGQRRRWSPSPTPSRPPFPTIRWALPNCCTSGCWAGAGNSPPSCSSPCWAGCSVWPRPSPPGCSSAASFPRMRTASWPRWWWRWGLGCYFN</sequence>
<dbReference type="EMBL" id="SKBM01000036">
    <property type="protein sequence ID" value="TCZ53899.1"/>
    <property type="molecule type" value="Genomic_DNA"/>
</dbReference>
<dbReference type="AlphaFoldDB" id="A0A4R4D4V6"/>
<dbReference type="Proteomes" id="UP000295023">
    <property type="component" value="Unassembled WGS sequence"/>
</dbReference>
<feature type="region of interest" description="Disordered" evidence="1">
    <location>
        <begin position="362"/>
        <end position="391"/>
    </location>
</feature>
<dbReference type="RefSeq" id="WP_132296029.1">
    <property type="nucleotide sequence ID" value="NZ_SKBM01000036.1"/>
</dbReference>
<accession>A0A4R4D4V6</accession>
<evidence type="ECO:0000313" key="3">
    <source>
        <dbReference type="Proteomes" id="UP000295023"/>
    </source>
</evidence>
<comment type="caution">
    <text evidence="2">The sequence shown here is derived from an EMBL/GenBank/DDBJ whole genome shotgun (WGS) entry which is preliminary data.</text>
</comment>
<organism evidence="2 3">
    <name type="scientific">Roseicella aquatilis</name>
    <dbReference type="NCBI Taxonomy" id="2527868"/>
    <lineage>
        <taxon>Bacteria</taxon>
        <taxon>Pseudomonadati</taxon>
        <taxon>Pseudomonadota</taxon>
        <taxon>Alphaproteobacteria</taxon>
        <taxon>Acetobacterales</taxon>
        <taxon>Roseomonadaceae</taxon>
        <taxon>Roseicella</taxon>
    </lineage>
</organism>
<evidence type="ECO:0000256" key="1">
    <source>
        <dbReference type="SAM" id="MobiDB-lite"/>
    </source>
</evidence>
<evidence type="ECO:0000313" key="2">
    <source>
        <dbReference type="EMBL" id="TCZ53899.1"/>
    </source>
</evidence>
<protein>
    <submittedName>
        <fullName evidence="2">Uncharacterized protein</fullName>
    </submittedName>
</protein>
<keyword evidence="3" id="KW-1185">Reference proteome</keyword>
<proteinExistence type="predicted"/>
<name>A0A4R4D4V6_9PROT</name>
<reference evidence="2 3" key="1">
    <citation type="submission" date="2019-03" db="EMBL/GenBank/DDBJ databases">
        <title>Paracraurococcus aquatilis NE82 genome sequence.</title>
        <authorList>
            <person name="Zhao Y."/>
            <person name="Du Z."/>
        </authorList>
    </citation>
    <scope>NUCLEOTIDE SEQUENCE [LARGE SCALE GENOMIC DNA]</scope>
    <source>
        <strain evidence="2 3">NE82</strain>
    </source>
</reference>